<dbReference type="FunFam" id="1.10.510.10:FF:000252">
    <property type="entry name" value="Receptor-like protein kinase FERONIA"/>
    <property type="match status" value="1"/>
</dbReference>
<evidence type="ECO:0000256" key="5">
    <source>
        <dbReference type="ARBA" id="ARBA00022729"/>
    </source>
</evidence>
<dbReference type="FunFam" id="2.60.120.430:FF:000007">
    <property type="entry name" value="FERONIA receptor-like kinase"/>
    <property type="match status" value="1"/>
</dbReference>
<dbReference type="Gene3D" id="1.10.510.10">
    <property type="entry name" value="Transferase(Phosphotransferase) domain 1"/>
    <property type="match status" value="1"/>
</dbReference>
<dbReference type="GO" id="GO:0004714">
    <property type="term" value="F:transmembrane receptor protein tyrosine kinase activity"/>
    <property type="evidence" value="ECO:0007669"/>
    <property type="project" value="InterPro"/>
</dbReference>
<keyword evidence="11" id="KW-0325">Glycoprotein</keyword>
<dbReference type="SMART" id="SM00220">
    <property type="entry name" value="S_TKc"/>
    <property type="match status" value="1"/>
</dbReference>
<feature type="region of interest" description="Disordered" evidence="13">
    <location>
        <begin position="828"/>
        <end position="893"/>
    </location>
</feature>
<evidence type="ECO:0000256" key="12">
    <source>
        <dbReference type="PROSITE-ProRule" id="PRU10141"/>
    </source>
</evidence>
<name>A0A0A0KZI5_CUCSA</name>
<dbReference type="eggNOG" id="KOG1187">
    <property type="taxonomic scope" value="Eukaryota"/>
</dbReference>
<dbReference type="GO" id="GO:0004672">
    <property type="term" value="F:protein kinase activity"/>
    <property type="evidence" value="ECO:0000318"/>
    <property type="project" value="GO_Central"/>
</dbReference>
<evidence type="ECO:0000256" key="7">
    <source>
        <dbReference type="ARBA" id="ARBA00022777"/>
    </source>
</evidence>
<feature type="compositionally biased region" description="Polar residues" evidence="13">
    <location>
        <begin position="875"/>
        <end position="891"/>
    </location>
</feature>
<dbReference type="PANTHER" id="PTHR34590">
    <property type="entry name" value="OS03G0124300 PROTEIN-RELATED"/>
    <property type="match status" value="1"/>
</dbReference>
<dbReference type="Pfam" id="PF07714">
    <property type="entry name" value="PK_Tyr_Ser-Thr"/>
    <property type="match status" value="1"/>
</dbReference>
<dbReference type="EMBL" id="CM002925">
    <property type="protein sequence ID" value="KGN53792.1"/>
    <property type="molecule type" value="Genomic_DNA"/>
</dbReference>
<evidence type="ECO:0000313" key="18">
    <source>
        <dbReference type="Proteomes" id="UP000029981"/>
    </source>
</evidence>
<evidence type="ECO:0000256" key="15">
    <source>
        <dbReference type="SAM" id="SignalP"/>
    </source>
</evidence>
<dbReference type="GO" id="GO:0005886">
    <property type="term" value="C:plasma membrane"/>
    <property type="evidence" value="ECO:0000318"/>
    <property type="project" value="GO_Central"/>
</dbReference>
<evidence type="ECO:0000256" key="11">
    <source>
        <dbReference type="ARBA" id="ARBA00023180"/>
    </source>
</evidence>
<dbReference type="OrthoDB" id="1720310at2759"/>
<dbReference type="InterPro" id="IPR000719">
    <property type="entry name" value="Prot_kinase_dom"/>
</dbReference>
<proteinExistence type="predicted"/>
<evidence type="ECO:0000256" key="4">
    <source>
        <dbReference type="ARBA" id="ARBA00022692"/>
    </source>
</evidence>
<dbReference type="Gene3D" id="2.60.120.430">
    <property type="entry name" value="Galactose-binding lectin"/>
    <property type="match status" value="2"/>
</dbReference>
<dbReference type="InterPro" id="IPR011009">
    <property type="entry name" value="Kinase-like_dom_sf"/>
</dbReference>
<keyword evidence="2" id="KW-0723">Serine/threonine-protein kinase</keyword>
<dbReference type="KEGG" id="csv:101217260"/>
<evidence type="ECO:0000256" key="1">
    <source>
        <dbReference type="ARBA" id="ARBA00004479"/>
    </source>
</evidence>
<evidence type="ECO:0000256" key="8">
    <source>
        <dbReference type="ARBA" id="ARBA00022840"/>
    </source>
</evidence>
<feature type="chain" id="PRO_5001972660" description="Protein kinase domain-containing protein" evidence="15">
    <location>
        <begin position="30"/>
        <end position="910"/>
    </location>
</feature>
<reference evidence="17 18" key="4">
    <citation type="journal article" date="2011" name="BMC Genomics">
        <title>RNA-Seq improves annotation of protein-coding genes in the cucumber genome.</title>
        <authorList>
            <person name="Li Z."/>
            <person name="Zhang Z."/>
            <person name="Yan P."/>
            <person name="Huang S."/>
            <person name="Fei Z."/>
            <person name="Lin K."/>
        </authorList>
    </citation>
    <scope>NUCLEOTIDE SEQUENCE [LARGE SCALE GENOMIC DNA]</scope>
    <source>
        <strain evidence="18">cv. 9930</strain>
    </source>
</reference>
<reference evidence="17 18" key="2">
    <citation type="journal article" date="2009" name="PLoS ONE">
        <title>An integrated genetic and cytogenetic map of the cucumber genome.</title>
        <authorList>
            <person name="Ren Y."/>
            <person name="Zhang Z."/>
            <person name="Liu J."/>
            <person name="Staub J.E."/>
            <person name="Han Y."/>
            <person name="Cheng Z."/>
            <person name="Li X."/>
            <person name="Lu J."/>
            <person name="Miao H."/>
            <person name="Kang H."/>
            <person name="Xie B."/>
            <person name="Gu X."/>
            <person name="Wang X."/>
            <person name="Du Y."/>
            <person name="Jin W."/>
            <person name="Huang S."/>
        </authorList>
    </citation>
    <scope>NUCLEOTIDE SEQUENCE [LARGE SCALE GENOMIC DNA]</scope>
    <source>
        <strain evidence="18">cv. 9930</strain>
    </source>
</reference>
<reference evidence="17 18" key="1">
    <citation type="journal article" date="2009" name="Nat. Genet.">
        <title>The genome of the cucumber, Cucumis sativus L.</title>
        <authorList>
            <person name="Huang S."/>
            <person name="Li R."/>
            <person name="Zhang Z."/>
            <person name="Li L."/>
            <person name="Gu X."/>
            <person name="Fan W."/>
            <person name="Lucas W.J."/>
            <person name="Wang X."/>
            <person name="Xie B."/>
            <person name="Ni P."/>
            <person name="Ren Y."/>
            <person name="Zhu H."/>
            <person name="Li J."/>
            <person name="Lin K."/>
            <person name="Jin W."/>
            <person name="Fei Z."/>
            <person name="Li G."/>
            <person name="Staub J."/>
            <person name="Kilian A."/>
            <person name="van der Vossen E.A."/>
            <person name="Wu Y."/>
            <person name="Guo J."/>
            <person name="He J."/>
            <person name="Jia Z."/>
            <person name="Ren Y."/>
            <person name="Tian G."/>
            <person name="Lu Y."/>
            <person name="Ruan J."/>
            <person name="Qian W."/>
            <person name="Wang M."/>
            <person name="Huang Q."/>
            <person name="Li B."/>
            <person name="Xuan Z."/>
            <person name="Cao J."/>
            <person name="Asan"/>
            <person name="Wu Z."/>
            <person name="Zhang J."/>
            <person name="Cai Q."/>
            <person name="Bai Y."/>
            <person name="Zhao B."/>
            <person name="Han Y."/>
            <person name="Li Y."/>
            <person name="Li X."/>
            <person name="Wang S."/>
            <person name="Shi Q."/>
            <person name="Liu S."/>
            <person name="Cho W.K."/>
            <person name="Kim J.Y."/>
            <person name="Xu Y."/>
            <person name="Heller-Uszynska K."/>
            <person name="Miao H."/>
            <person name="Cheng Z."/>
            <person name="Zhang S."/>
            <person name="Wu J."/>
            <person name="Yang Y."/>
            <person name="Kang H."/>
            <person name="Li M."/>
            <person name="Liang H."/>
            <person name="Ren X."/>
            <person name="Shi Z."/>
            <person name="Wen M."/>
            <person name="Jian M."/>
            <person name="Yang H."/>
            <person name="Zhang G."/>
            <person name="Yang Z."/>
            <person name="Chen R."/>
            <person name="Liu S."/>
            <person name="Li J."/>
            <person name="Ma L."/>
            <person name="Liu H."/>
            <person name="Zhou Y."/>
            <person name="Zhao J."/>
            <person name="Fang X."/>
            <person name="Li G."/>
            <person name="Fang L."/>
            <person name="Li Y."/>
            <person name="Liu D."/>
            <person name="Zheng H."/>
            <person name="Zhang Y."/>
            <person name="Qin N."/>
            <person name="Li Z."/>
            <person name="Yang G."/>
            <person name="Yang S."/>
            <person name="Bolund L."/>
            <person name="Kristiansen K."/>
            <person name="Zheng H."/>
            <person name="Li S."/>
            <person name="Zhang X."/>
            <person name="Yang H."/>
            <person name="Wang J."/>
            <person name="Sun R."/>
            <person name="Zhang B."/>
            <person name="Jiang S."/>
            <person name="Wang J."/>
            <person name="Du Y."/>
            <person name="Li S."/>
        </authorList>
    </citation>
    <scope>NUCLEOTIDE SEQUENCE [LARGE SCALE GENOMIC DNA]</scope>
    <source>
        <strain evidence="18">cv. 9930</strain>
    </source>
</reference>
<evidence type="ECO:0000256" key="2">
    <source>
        <dbReference type="ARBA" id="ARBA00022527"/>
    </source>
</evidence>
<dbReference type="AlphaFoldDB" id="A0A0A0KZI5"/>
<evidence type="ECO:0000256" key="13">
    <source>
        <dbReference type="SAM" id="MobiDB-lite"/>
    </source>
</evidence>
<feature type="compositionally biased region" description="Basic and acidic residues" evidence="13">
    <location>
        <begin position="828"/>
        <end position="854"/>
    </location>
</feature>
<dbReference type="InterPro" id="IPR017441">
    <property type="entry name" value="Protein_kinase_ATP_BS"/>
</dbReference>
<feature type="binding site" evidence="12">
    <location>
        <position position="574"/>
    </location>
    <ligand>
        <name>ATP</name>
        <dbReference type="ChEBI" id="CHEBI:30616"/>
    </ligand>
</feature>
<feature type="transmembrane region" description="Helical" evidence="14">
    <location>
        <begin position="465"/>
        <end position="489"/>
    </location>
</feature>
<keyword evidence="8 12" id="KW-0067">ATP-binding</keyword>
<keyword evidence="5 15" id="KW-0732">Signal</keyword>
<dbReference type="InterPro" id="IPR008271">
    <property type="entry name" value="Ser/Thr_kinase_AS"/>
</dbReference>
<dbReference type="GO" id="GO:0004674">
    <property type="term" value="F:protein serine/threonine kinase activity"/>
    <property type="evidence" value="ECO:0007669"/>
    <property type="project" value="UniProtKB-KW"/>
</dbReference>
<evidence type="ECO:0000256" key="9">
    <source>
        <dbReference type="ARBA" id="ARBA00022989"/>
    </source>
</evidence>
<dbReference type="PROSITE" id="PS00108">
    <property type="entry name" value="PROTEIN_KINASE_ST"/>
    <property type="match status" value="1"/>
</dbReference>
<dbReference type="FunFam" id="2.60.120.430:FF:000003">
    <property type="entry name" value="FERONIA receptor-like kinase"/>
    <property type="match status" value="1"/>
</dbReference>
<dbReference type="CDD" id="cd14066">
    <property type="entry name" value="STKc_IRAK"/>
    <property type="match status" value="1"/>
</dbReference>
<dbReference type="InterPro" id="IPR024788">
    <property type="entry name" value="Malectin-like_Carb-bd_dom"/>
</dbReference>
<dbReference type="InterPro" id="IPR045272">
    <property type="entry name" value="ANXUR1/2-like"/>
</dbReference>
<dbReference type="InterPro" id="IPR001245">
    <property type="entry name" value="Ser-Thr/Tyr_kinase_cat_dom"/>
</dbReference>
<dbReference type="Proteomes" id="UP000029981">
    <property type="component" value="Chromosome 4"/>
</dbReference>
<organism evidence="17 18">
    <name type="scientific">Cucumis sativus</name>
    <name type="common">Cucumber</name>
    <dbReference type="NCBI Taxonomy" id="3659"/>
    <lineage>
        <taxon>Eukaryota</taxon>
        <taxon>Viridiplantae</taxon>
        <taxon>Streptophyta</taxon>
        <taxon>Embryophyta</taxon>
        <taxon>Tracheophyta</taxon>
        <taxon>Spermatophyta</taxon>
        <taxon>Magnoliopsida</taxon>
        <taxon>eudicotyledons</taxon>
        <taxon>Gunneridae</taxon>
        <taxon>Pentapetalae</taxon>
        <taxon>rosids</taxon>
        <taxon>fabids</taxon>
        <taxon>Cucurbitales</taxon>
        <taxon>Cucurbitaceae</taxon>
        <taxon>Benincaseae</taxon>
        <taxon>Cucumis</taxon>
    </lineage>
</organism>
<dbReference type="PROSITE" id="PS00107">
    <property type="entry name" value="PROTEIN_KINASE_ATP"/>
    <property type="match status" value="1"/>
</dbReference>
<keyword evidence="6 12" id="KW-0547">Nucleotide-binding</keyword>
<protein>
    <recommendedName>
        <fullName evidence="16">Protein kinase domain-containing protein</fullName>
    </recommendedName>
</protein>
<dbReference type="Gene3D" id="3.30.200.20">
    <property type="entry name" value="Phosphorylase Kinase, domain 1"/>
    <property type="match status" value="1"/>
</dbReference>
<evidence type="ECO:0000256" key="10">
    <source>
        <dbReference type="ARBA" id="ARBA00023136"/>
    </source>
</evidence>
<evidence type="ECO:0000313" key="17">
    <source>
        <dbReference type="EMBL" id="KGN53792.1"/>
    </source>
</evidence>
<dbReference type="Pfam" id="PF12819">
    <property type="entry name" value="Malectin_like"/>
    <property type="match status" value="1"/>
</dbReference>
<dbReference type="GO" id="GO:0010038">
    <property type="term" value="P:response to metal ion"/>
    <property type="evidence" value="ECO:0007669"/>
    <property type="project" value="UniProtKB-ARBA"/>
</dbReference>
<keyword evidence="18" id="KW-1185">Reference proteome</keyword>
<dbReference type="SUPFAM" id="SSF56112">
    <property type="entry name" value="Protein kinase-like (PK-like)"/>
    <property type="match status" value="1"/>
</dbReference>
<evidence type="ECO:0000256" key="14">
    <source>
        <dbReference type="SAM" id="Phobius"/>
    </source>
</evidence>
<keyword evidence="10 14" id="KW-0472">Membrane</keyword>
<dbReference type="PANTHER" id="PTHR34590:SF15">
    <property type="entry name" value="PROTEIN KINASE DOMAIN-CONTAINING PROTEIN"/>
    <property type="match status" value="1"/>
</dbReference>
<dbReference type="FunFam" id="3.30.200.20:FF:000645">
    <property type="entry name" value="Receptor-like protein kinase FERONIA"/>
    <property type="match status" value="1"/>
</dbReference>
<sequence>MAVSTTNQVSPATTLLFFLFLFLLGVAHSSSFYEPIDNITLDCGSDANLSSFYENDRIWVGDIDSKYFPSDHQQNGASMTSKADAQSTSVTTVPYMTARLSRSQFTYSFPVTPGQKFIRLYFYSANYQQFDRSKAVFSVRAGLFTLLRDFNTSVNADASFNNEIFREFCVHVGENDPKLNLTFTPTNQDSYAFISGIEIVSMPTNLYYTPLELNDEGGRGLKQVGQNNKFFPIENYTSLEMVYRINIAGKFLSPMEDTGMFRTWYDEEVSNFLEPFTGNYDARPANSSIKLNYSSKVPAYTAPEDVYRTARTMGPNTTENKRYNLTWEFPIDPGFLYMIRLHFCEFQEEINSTEDRVFLIYIRDTMVEQSADVFRWAGGGGIPYRRDYVLLVSKNDKKKVNLSVTLQANPDDSKTRYTNVILNGIEIFKLNDSDGNLGGQNPDPLPTTQTQSLPPPKDHSKRSKMAAIIIPIVVGGVVAMILAMGLFVIRQRKTFMDQSSSDGTSWWALYSISTNKSSKSRNSNLPSDLCRYFSLAEIKAATKNFDDNFIIGVGGFGNVYKGYVDDGATQVAIKRLKPGSKQGAHEFKTEIEMLSQLRHLHLVSLIGYCNDGNEMILVYDYMSHGTLRNHLYGDDEQPLTWKQRLQICIGAAKGLHYLHTGAKHTIIHRDVKTTNILLDEKWVAKVSDFGLSKVGPTDMSKAHISTVVKGSFGYLDPEYYRRQQLTEKSDVYSFGVVLCEVLCARPPLMRLTDKKQVYLAEWVRRCNRDNTIAQIIDPNIKNEISPECLRKFIEIAVRCIQDDGINRPSMNDVVWGLEFAVQLQEASKKKEVQGDKENNGGDNYSEKREGREEEWLMEETSFSSSNDRNHGLESGMSSDMTTSNSENSSYVYNKGMSGTVFSEIKVPTGR</sequence>
<dbReference type="SMR" id="A0A0A0KZI5"/>
<dbReference type="PROSITE" id="PS50011">
    <property type="entry name" value="PROTEIN_KINASE_DOM"/>
    <property type="match status" value="1"/>
</dbReference>
<evidence type="ECO:0000256" key="6">
    <source>
        <dbReference type="ARBA" id="ARBA00022741"/>
    </source>
</evidence>
<feature type="signal peptide" evidence="15">
    <location>
        <begin position="1"/>
        <end position="29"/>
    </location>
</feature>
<feature type="domain" description="Protein kinase" evidence="16">
    <location>
        <begin position="545"/>
        <end position="820"/>
    </location>
</feature>
<reference evidence="17 18" key="3">
    <citation type="journal article" date="2010" name="BMC Genomics">
        <title>Transcriptome sequencing and comparative analysis of cucumber flowers with different sex types.</title>
        <authorList>
            <person name="Guo S."/>
            <person name="Zheng Y."/>
            <person name="Joung J.G."/>
            <person name="Liu S."/>
            <person name="Zhang Z."/>
            <person name="Crasta O.R."/>
            <person name="Sobral B.W."/>
            <person name="Xu Y."/>
            <person name="Huang S."/>
            <person name="Fei Z."/>
        </authorList>
    </citation>
    <scope>NUCLEOTIDE SEQUENCE [LARGE SCALE GENOMIC DNA]</scope>
    <source>
        <strain evidence="18">cv. 9930</strain>
    </source>
</reference>
<evidence type="ECO:0000256" key="3">
    <source>
        <dbReference type="ARBA" id="ARBA00022679"/>
    </source>
</evidence>
<keyword evidence="4 14" id="KW-0812">Transmembrane</keyword>
<feature type="region of interest" description="Disordered" evidence="13">
    <location>
        <begin position="436"/>
        <end position="460"/>
    </location>
</feature>
<gene>
    <name evidence="17" type="ORF">Csa_4G129580</name>
</gene>
<dbReference type="STRING" id="3659.A0A0A0KZI5"/>
<dbReference type="Gramene" id="KGN53792">
    <property type="protein sequence ID" value="KGN53792"/>
    <property type="gene ID" value="Csa_4G129580"/>
</dbReference>
<comment type="subcellular location">
    <subcellularLocation>
        <location evidence="1">Membrane</location>
        <topology evidence="1">Single-pass type I membrane protein</topology>
    </subcellularLocation>
</comment>
<keyword evidence="7" id="KW-0418">Kinase</keyword>
<dbReference type="GO" id="GO:0005524">
    <property type="term" value="F:ATP binding"/>
    <property type="evidence" value="ECO:0007669"/>
    <property type="project" value="UniProtKB-UniRule"/>
</dbReference>
<keyword evidence="9 14" id="KW-1133">Transmembrane helix</keyword>
<evidence type="ECO:0000259" key="16">
    <source>
        <dbReference type="PROSITE" id="PS50011"/>
    </source>
</evidence>
<keyword evidence="3" id="KW-0808">Transferase</keyword>
<dbReference type="OMA" id="THRTYGP"/>
<accession>A0A0A0KZI5</accession>